<comment type="caution">
    <text evidence="3">The sequence shown here is derived from an EMBL/GenBank/DDBJ whole genome shotgun (WGS) entry which is preliminary data.</text>
</comment>
<accession>A0ABS9Y158</accession>
<evidence type="ECO:0000259" key="2">
    <source>
        <dbReference type="Pfam" id="PF26366"/>
    </source>
</evidence>
<keyword evidence="1" id="KW-0732">Signal</keyword>
<proteinExistence type="predicted"/>
<dbReference type="InterPro" id="IPR058407">
    <property type="entry name" value="DUF8094"/>
</dbReference>
<dbReference type="EMBL" id="JALDAY010000002">
    <property type="protein sequence ID" value="MCI3270947.1"/>
    <property type="molecule type" value="Genomic_DNA"/>
</dbReference>
<evidence type="ECO:0000313" key="3">
    <source>
        <dbReference type="EMBL" id="MCI3270947.1"/>
    </source>
</evidence>
<protein>
    <recommendedName>
        <fullName evidence="2">DUF8094 domain-containing protein</fullName>
    </recommendedName>
</protein>
<dbReference type="RefSeq" id="WP_242762501.1">
    <property type="nucleotide sequence ID" value="NZ_JALDAY010000002.1"/>
</dbReference>
<feature type="domain" description="DUF8094" evidence="2">
    <location>
        <begin position="43"/>
        <end position="346"/>
    </location>
</feature>
<organism evidence="3 4">
    <name type="scientific">Streptomyces cylindrosporus</name>
    <dbReference type="NCBI Taxonomy" id="2927583"/>
    <lineage>
        <taxon>Bacteria</taxon>
        <taxon>Bacillati</taxon>
        <taxon>Actinomycetota</taxon>
        <taxon>Actinomycetes</taxon>
        <taxon>Kitasatosporales</taxon>
        <taxon>Streptomycetaceae</taxon>
        <taxon>Streptomyces</taxon>
    </lineage>
</organism>
<keyword evidence="4" id="KW-1185">Reference proteome</keyword>
<dbReference type="Proteomes" id="UP001165269">
    <property type="component" value="Unassembled WGS sequence"/>
</dbReference>
<name>A0ABS9Y158_9ACTN</name>
<dbReference type="PROSITE" id="PS51257">
    <property type="entry name" value="PROKAR_LIPOPROTEIN"/>
    <property type="match status" value="1"/>
</dbReference>
<evidence type="ECO:0000256" key="1">
    <source>
        <dbReference type="SAM" id="SignalP"/>
    </source>
</evidence>
<dbReference type="Pfam" id="PF26366">
    <property type="entry name" value="DUF8094"/>
    <property type="match status" value="1"/>
</dbReference>
<feature type="chain" id="PRO_5047292772" description="DUF8094 domain-containing protein" evidence="1">
    <location>
        <begin position="25"/>
        <end position="347"/>
    </location>
</feature>
<feature type="signal peptide" evidence="1">
    <location>
        <begin position="1"/>
        <end position="24"/>
    </location>
</feature>
<evidence type="ECO:0000313" key="4">
    <source>
        <dbReference type="Proteomes" id="UP001165269"/>
    </source>
</evidence>
<gene>
    <name evidence="3" type="ORF">MQP27_07455</name>
</gene>
<sequence length="347" mass="36024">MSQRRLGPTARAATAVAVLAGALAACSGSDGSAGSQEGDKAASGVISLADARSVLRNYVKVNNAANVTRDAERTATIESGAMLAQSQAGFRQYPAWSAQEQKRSKTPFSYPVESARFYIPRKGAADFFMVDTAITGEGIAKGRRRLIVFKSVVDDKAAGGKGWRAVTVGELTGKPPAVAKDSDGFTTPVGATGKVGSLSLGELVGLSQDFYVTGGKKAAASFADTASVKDWKKAYADRAPATDKCVDGEYAAGSGGGDTAYGMKTGDGGALVLYDFGVQYKNWGKAECGGGDLKLKNLPVISEIYLDGRTSVTILTRTESLMALAVVPPSGKKVQVTGYKEQLTSAQ</sequence>
<reference evidence="3" key="1">
    <citation type="submission" date="2022-03" db="EMBL/GenBank/DDBJ databases">
        <title>Streptomyces 7R015 and 7R016 isolated from Barleria lupulina in Thailand.</title>
        <authorList>
            <person name="Kanchanasin P."/>
            <person name="Phongsopitanun W."/>
            <person name="Tanasupawat S."/>
        </authorList>
    </citation>
    <scope>NUCLEOTIDE SEQUENCE</scope>
    <source>
        <strain evidence="3">7R015</strain>
    </source>
</reference>